<gene>
    <name evidence="3" type="ORF">ACFS2C_13580</name>
</gene>
<keyword evidence="2" id="KW-1133">Transmembrane helix</keyword>
<evidence type="ECO:0000313" key="3">
    <source>
        <dbReference type="EMBL" id="MFD2800429.1"/>
    </source>
</evidence>
<keyword evidence="4" id="KW-1185">Reference proteome</keyword>
<dbReference type="EMBL" id="JBHUOF010000016">
    <property type="protein sequence ID" value="MFD2800429.1"/>
    <property type="molecule type" value="Genomic_DNA"/>
</dbReference>
<evidence type="ECO:0000256" key="1">
    <source>
        <dbReference type="SAM" id="MobiDB-lite"/>
    </source>
</evidence>
<keyword evidence="2" id="KW-0472">Membrane</keyword>
<comment type="caution">
    <text evidence="3">The sequence shown here is derived from an EMBL/GenBank/DDBJ whole genome shotgun (WGS) entry which is preliminary data.</text>
</comment>
<feature type="region of interest" description="Disordered" evidence="1">
    <location>
        <begin position="1"/>
        <end position="31"/>
    </location>
</feature>
<feature type="region of interest" description="Disordered" evidence="1">
    <location>
        <begin position="60"/>
        <end position="87"/>
    </location>
</feature>
<keyword evidence="2" id="KW-0812">Transmembrane</keyword>
<organism evidence="3 4">
    <name type="scientific">Prauserella oleivorans</name>
    <dbReference type="NCBI Taxonomy" id="1478153"/>
    <lineage>
        <taxon>Bacteria</taxon>
        <taxon>Bacillati</taxon>
        <taxon>Actinomycetota</taxon>
        <taxon>Actinomycetes</taxon>
        <taxon>Pseudonocardiales</taxon>
        <taxon>Pseudonocardiaceae</taxon>
        <taxon>Prauserella</taxon>
    </lineage>
</organism>
<dbReference type="Proteomes" id="UP001597478">
    <property type="component" value="Unassembled WGS sequence"/>
</dbReference>
<evidence type="ECO:0000256" key="2">
    <source>
        <dbReference type="SAM" id="Phobius"/>
    </source>
</evidence>
<feature type="transmembrane region" description="Helical" evidence="2">
    <location>
        <begin position="33"/>
        <end position="54"/>
    </location>
</feature>
<dbReference type="RefSeq" id="WP_377390193.1">
    <property type="nucleotide sequence ID" value="NZ_JBHSAN010000021.1"/>
</dbReference>
<evidence type="ECO:0000313" key="4">
    <source>
        <dbReference type="Proteomes" id="UP001597478"/>
    </source>
</evidence>
<protein>
    <submittedName>
        <fullName evidence="3">Uncharacterized protein</fullName>
    </submittedName>
</protein>
<name>A0ABW5WBB2_9PSEU</name>
<reference evidence="4" key="1">
    <citation type="journal article" date="2019" name="Int. J. Syst. Evol. Microbiol.">
        <title>The Global Catalogue of Microorganisms (GCM) 10K type strain sequencing project: providing services to taxonomists for standard genome sequencing and annotation.</title>
        <authorList>
            <consortium name="The Broad Institute Genomics Platform"/>
            <consortium name="The Broad Institute Genome Sequencing Center for Infectious Disease"/>
            <person name="Wu L."/>
            <person name="Ma J."/>
        </authorList>
    </citation>
    <scope>NUCLEOTIDE SEQUENCE [LARGE SCALE GENOMIC DNA]</scope>
    <source>
        <strain evidence="4">IBRC-M 10906</strain>
    </source>
</reference>
<proteinExistence type="predicted"/>
<sequence>MASVPPDPATGDDTDVGSDRPSTSGTPPRVPRWVKVSAIVVGILVLLVVIVKFAGLGGDHGPGRHLGAGDKPPASVTAVQMPSGGHG</sequence>
<accession>A0ABW5WBB2</accession>